<keyword evidence="1" id="KW-0812">Transmembrane</keyword>
<reference evidence="3" key="1">
    <citation type="journal article" date="2019" name="Int. J. Syst. Evol. Microbiol.">
        <title>The Global Catalogue of Microorganisms (GCM) 10K type strain sequencing project: providing services to taxonomists for standard genome sequencing and annotation.</title>
        <authorList>
            <consortium name="The Broad Institute Genomics Platform"/>
            <consortium name="The Broad Institute Genome Sequencing Center for Infectious Disease"/>
            <person name="Wu L."/>
            <person name="Ma J."/>
        </authorList>
    </citation>
    <scope>NUCLEOTIDE SEQUENCE [LARGE SCALE GENOMIC DNA]</scope>
    <source>
        <strain evidence="3">CGMCC 1.7064</strain>
    </source>
</reference>
<accession>A0ABQ2M5A6</accession>
<keyword evidence="1" id="KW-1133">Transmembrane helix</keyword>
<dbReference type="RefSeq" id="WP_188806403.1">
    <property type="nucleotide sequence ID" value="NZ_BAAAOU010000002.1"/>
</dbReference>
<gene>
    <name evidence="2" type="ORF">GCM10010977_23960</name>
</gene>
<keyword evidence="1" id="KW-0472">Membrane</keyword>
<feature type="transmembrane region" description="Helical" evidence="1">
    <location>
        <begin position="137"/>
        <end position="157"/>
    </location>
</feature>
<feature type="transmembrane region" description="Helical" evidence="1">
    <location>
        <begin position="45"/>
        <end position="74"/>
    </location>
</feature>
<dbReference type="InterPro" id="IPR007404">
    <property type="entry name" value="YdjM-like"/>
</dbReference>
<evidence type="ECO:0000313" key="3">
    <source>
        <dbReference type="Proteomes" id="UP000642509"/>
    </source>
</evidence>
<evidence type="ECO:0000313" key="2">
    <source>
        <dbReference type="EMBL" id="GGO47224.1"/>
    </source>
</evidence>
<feature type="transmembrane region" description="Helical" evidence="1">
    <location>
        <begin position="113"/>
        <end position="131"/>
    </location>
</feature>
<sequence length="270" mass="27432">MMGPHHAACGAAGWVLIAADSAVPLGPLAGVGLFGPESALVLPEAIPLGFGLLPGITDLGILTGAIVAAGAALLPDADHRSASIAHSLPPVSEWICAAVGRIAGGHRNGTHSLLGLAAFTLIAWLLSLLAMPTTTGTVQIGAGLGTVLLASFAVKALKFMPDRARKVPWLVAIPLGALVTVGLGDQGQLFVVAVATGVMAHIAGDMLTDGGCNPLWPAALRPPRLVLRTPLLNTLWSAGGRMKLPLLGPTGSRREWALASVVSLVRLPDC</sequence>
<keyword evidence="3" id="KW-1185">Reference proteome</keyword>
<name>A0ABQ2M5A6_9MICC</name>
<protein>
    <submittedName>
        <fullName evidence="2">Metal-dependent hydrolase</fullName>
    </submittedName>
</protein>
<keyword evidence="2" id="KW-0378">Hydrolase</keyword>
<dbReference type="Proteomes" id="UP000642509">
    <property type="component" value="Unassembled WGS sequence"/>
</dbReference>
<dbReference type="EMBL" id="BMLQ01000007">
    <property type="protein sequence ID" value="GGO47224.1"/>
    <property type="molecule type" value="Genomic_DNA"/>
</dbReference>
<evidence type="ECO:0000256" key="1">
    <source>
        <dbReference type="SAM" id="Phobius"/>
    </source>
</evidence>
<comment type="caution">
    <text evidence="2">The sequence shown here is derived from an EMBL/GenBank/DDBJ whole genome shotgun (WGS) entry which is preliminary data.</text>
</comment>
<proteinExistence type="predicted"/>
<dbReference type="Pfam" id="PF04307">
    <property type="entry name" value="YdjM"/>
    <property type="match status" value="1"/>
</dbReference>
<organism evidence="2 3">
    <name type="scientific">Citricoccus zhacaiensis</name>
    <dbReference type="NCBI Taxonomy" id="489142"/>
    <lineage>
        <taxon>Bacteria</taxon>
        <taxon>Bacillati</taxon>
        <taxon>Actinomycetota</taxon>
        <taxon>Actinomycetes</taxon>
        <taxon>Micrococcales</taxon>
        <taxon>Micrococcaceae</taxon>
        <taxon>Citricoccus</taxon>
    </lineage>
</organism>
<dbReference type="GO" id="GO:0016787">
    <property type="term" value="F:hydrolase activity"/>
    <property type="evidence" value="ECO:0007669"/>
    <property type="project" value="UniProtKB-KW"/>
</dbReference>